<reference evidence="1 2" key="1">
    <citation type="journal article" date="2021" name="Plant Biotechnol. J.">
        <title>Multi-omics assisted identification of the key and species-specific regulatory components of drought-tolerant mechanisms in Gossypium stocksii.</title>
        <authorList>
            <person name="Yu D."/>
            <person name="Ke L."/>
            <person name="Zhang D."/>
            <person name="Wu Y."/>
            <person name="Sun Y."/>
            <person name="Mei J."/>
            <person name="Sun J."/>
            <person name="Sun Y."/>
        </authorList>
    </citation>
    <scope>NUCLEOTIDE SEQUENCE [LARGE SCALE GENOMIC DNA]</scope>
    <source>
        <strain evidence="2">cv. E1</strain>
        <tissue evidence="1">Leaf</tissue>
    </source>
</reference>
<organism evidence="1 2">
    <name type="scientific">Gossypium stocksii</name>
    <dbReference type="NCBI Taxonomy" id="47602"/>
    <lineage>
        <taxon>Eukaryota</taxon>
        <taxon>Viridiplantae</taxon>
        <taxon>Streptophyta</taxon>
        <taxon>Embryophyta</taxon>
        <taxon>Tracheophyta</taxon>
        <taxon>Spermatophyta</taxon>
        <taxon>Magnoliopsida</taxon>
        <taxon>eudicotyledons</taxon>
        <taxon>Gunneridae</taxon>
        <taxon>Pentapetalae</taxon>
        <taxon>rosids</taxon>
        <taxon>malvids</taxon>
        <taxon>Malvales</taxon>
        <taxon>Malvaceae</taxon>
        <taxon>Malvoideae</taxon>
        <taxon>Gossypium</taxon>
    </lineage>
</organism>
<dbReference type="EMBL" id="JAIQCV010000006">
    <property type="protein sequence ID" value="KAH1092119.1"/>
    <property type="molecule type" value="Genomic_DNA"/>
</dbReference>
<protein>
    <recommendedName>
        <fullName evidence="3">RNase H type-1 domain-containing protein</fullName>
    </recommendedName>
</protein>
<dbReference type="AlphaFoldDB" id="A0A9D3VR77"/>
<evidence type="ECO:0008006" key="3">
    <source>
        <dbReference type="Google" id="ProtNLM"/>
    </source>
</evidence>
<accession>A0A9D3VR77</accession>
<proteinExistence type="predicted"/>
<keyword evidence="2" id="KW-1185">Reference proteome</keyword>
<name>A0A9D3VR77_9ROSI</name>
<sequence>MENLNSLLAHLLRAKYYSGSNFMEASLGVNPSFVWKSIDSVNSGYKMLLDAPTVNLHEQELFKQIWSLERLTTDNKCSRCGQSCESSTHAVQDCLPTTQSSTVNLKHAQEKALVRWMPPPQRWVKVNVNAWLPVAKKRAVLGFIIKNDEGFIMGSGIQEHNLVHSVVTVEAIVVLHGLNLPWIWFIAREGNGAAHAMVVEGMRTEGDSFWVEDAPLKALEVVDSNRQCSRPP</sequence>
<dbReference type="Proteomes" id="UP000828251">
    <property type="component" value="Unassembled WGS sequence"/>
</dbReference>
<dbReference type="OrthoDB" id="1001083at2759"/>
<gene>
    <name evidence="1" type="ORF">J1N35_019376</name>
</gene>
<evidence type="ECO:0000313" key="2">
    <source>
        <dbReference type="Proteomes" id="UP000828251"/>
    </source>
</evidence>
<evidence type="ECO:0000313" key="1">
    <source>
        <dbReference type="EMBL" id="KAH1092119.1"/>
    </source>
</evidence>
<dbReference type="PANTHER" id="PTHR47074">
    <property type="entry name" value="BNAC02G40300D PROTEIN"/>
    <property type="match status" value="1"/>
</dbReference>
<dbReference type="PANTHER" id="PTHR47074:SF61">
    <property type="entry name" value="RNASE H TYPE-1 DOMAIN-CONTAINING PROTEIN"/>
    <property type="match status" value="1"/>
</dbReference>
<comment type="caution">
    <text evidence="1">The sequence shown here is derived from an EMBL/GenBank/DDBJ whole genome shotgun (WGS) entry which is preliminary data.</text>
</comment>
<dbReference type="InterPro" id="IPR052929">
    <property type="entry name" value="RNase_H-like_EbsB-rel"/>
</dbReference>